<dbReference type="Pfam" id="PF16421">
    <property type="entry name" value="E2F_CC-MB"/>
    <property type="match status" value="1"/>
</dbReference>
<reference evidence="11" key="1">
    <citation type="submission" date="2022-11" db="EMBL/GenBank/DDBJ databases">
        <authorList>
            <person name="Kikuchi T."/>
        </authorList>
    </citation>
    <scope>NUCLEOTIDE SEQUENCE</scope>
    <source>
        <strain evidence="11">PS1010</strain>
    </source>
</reference>
<dbReference type="GO" id="GO:0000981">
    <property type="term" value="F:DNA-binding transcription factor activity, RNA polymerase II-specific"/>
    <property type="evidence" value="ECO:0007669"/>
    <property type="project" value="TreeGrafter"/>
</dbReference>
<feature type="coiled-coil region" evidence="8">
    <location>
        <begin position="177"/>
        <end position="207"/>
    </location>
</feature>
<keyword evidence="12" id="KW-1185">Reference proteome</keyword>
<dbReference type="GO" id="GO:0090575">
    <property type="term" value="C:RNA polymerase II transcription regulator complex"/>
    <property type="evidence" value="ECO:0007669"/>
    <property type="project" value="TreeGrafter"/>
</dbReference>
<dbReference type="InterPro" id="IPR015633">
    <property type="entry name" value="E2F"/>
</dbReference>
<keyword evidence="6 7" id="KW-0539">Nucleus</keyword>
<comment type="similarity">
    <text evidence="2 7">Belongs to the E2F/DP family.</text>
</comment>
<dbReference type="OrthoDB" id="1743261at2759"/>
<keyword evidence="4 7" id="KW-0238">DNA-binding</keyword>
<evidence type="ECO:0000259" key="10">
    <source>
        <dbReference type="SMART" id="SM01372"/>
    </source>
</evidence>
<evidence type="ECO:0000256" key="6">
    <source>
        <dbReference type="ARBA" id="ARBA00023242"/>
    </source>
</evidence>
<evidence type="ECO:0000256" key="8">
    <source>
        <dbReference type="SAM" id="Coils"/>
    </source>
</evidence>
<dbReference type="PANTHER" id="PTHR12081:SF18">
    <property type="entry name" value="TRANSCRIPTION FACTOR E2F2-RELATED"/>
    <property type="match status" value="1"/>
</dbReference>
<dbReference type="InterPro" id="IPR036388">
    <property type="entry name" value="WH-like_DNA-bd_sf"/>
</dbReference>
<dbReference type="InterPro" id="IPR036390">
    <property type="entry name" value="WH_DNA-bd_sf"/>
</dbReference>
<dbReference type="SMART" id="SM01372">
    <property type="entry name" value="E2F_TDP"/>
    <property type="match status" value="1"/>
</dbReference>
<dbReference type="SUPFAM" id="SSF144074">
    <property type="entry name" value="E2F-DP heterodimerization region"/>
    <property type="match status" value="1"/>
</dbReference>
<organism evidence="11 12">
    <name type="scientific">Caenorhabditis angaria</name>
    <dbReference type="NCBI Taxonomy" id="860376"/>
    <lineage>
        <taxon>Eukaryota</taxon>
        <taxon>Metazoa</taxon>
        <taxon>Ecdysozoa</taxon>
        <taxon>Nematoda</taxon>
        <taxon>Chromadorea</taxon>
        <taxon>Rhabditida</taxon>
        <taxon>Rhabditina</taxon>
        <taxon>Rhabditomorpha</taxon>
        <taxon>Rhabditoidea</taxon>
        <taxon>Rhabditidae</taxon>
        <taxon>Peloderinae</taxon>
        <taxon>Caenorhabditis</taxon>
    </lineage>
</organism>
<feature type="region of interest" description="Disordered" evidence="9">
    <location>
        <begin position="67"/>
        <end position="105"/>
    </location>
</feature>
<dbReference type="GO" id="GO:0046983">
    <property type="term" value="F:protein dimerization activity"/>
    <property type="evidence" value="ECO:0007669"/>
    <property type="project" value="InterPro"/>
</dbReference>
<accession>A0A9P1NBX9</accession>
<evidence type="ECO:0000256" key="9">
    <source>
        <dbReference type="SAM" id="MobiDB-lite"/>
    </source>
</evidence>
<keyword evidence="3 7" id="KW-0805">Transcription regulation</keyword>
<dbReference type="InterPro" id="IPR003316">
    <property type="entry name" value="E2F_WHTH_DNA-bd_dom"/>
</dbReference>
<gene>
    <name evidence="11" type="ORF">CAMP_LOCUS18514</name>
</gene>
<dbReference type="InterPro" id="IPR032198">
    <property type="entry name" value="E2F_CC-MB"/>
</dbReference>
<sequence>MSSGVLTNGDSNESGITVKQFLNERCRLSKFFSQIPDEDKLSKAPLKPMPPTDINLHDIPSALEQLTRTSPVEKRKALQESTPNNGEPSHPKKQRMDPPTTSNRYENSLLLTTQRFMMLKQITRDKILNLNDAADFLEVPKRRLYDITNVLEGIAIVEKIGKNAIRWRDEVPDHLKQQQLQEDVETLEKQEEDIDALIRDCKSLYRLAAEDPVDMPYAYIQRSDIRTLDTQNDTTSIAIKSVSDYVNNVEVQVADPYVTGGFQMIARNKSGKELAAYLCKNDNCATFEPSAKQVKVELLPVKEELVDETYEQGPSNVVKIEPFDDYVIPDGTKKTGPQIANVIETPGRGLYMSPLKPLMDPSILMPGPPTSSSGFIPIQLPPTPPMRPWNNLAAPPSLLELFPLDETD</sequence>
<proteinExistence type="inferred from homology"/>
<feature type="domain" description="E2F/DP family winged-helix DNA-binding" evidence="10">
    <location>
        <begin position="104"/>
        <end position="169"/>
    </location>
</feature>
<keyword evidence="8" id="KW-0175">Coiled coil</keyword>
<evidence type="ECO:0000256" key="2">
    <source>
        <dbReference type="ARBA" id="ARBA00010940"/>
    </source>
</evidence>
<evidence type="ECO:0000256" key="7">
    <source>
        <dbReference type="RuleBase" id="RU003796"/>
    </source>
</evidence>
<dbReference type="InterPro" id="IPR037241">
    <property type="entry name" value="E2F-DP_heterodim"/>
</dbReference>
<name>A0A9P1NBX9_9PELO</name>
<dbReference type="Gene3D" id="6.10.250.540">
    <property type="match status" value="1"/>
</dbReference>
<evidence type="ECO:0000256" key="5">
    <source>
        <dbReference type="ARBA" id="ARBA00023163"/>
    </source>
</evidence>
<dbReference type="Proteomes" id="UP001152747">
    <property type="component" value="Unassembled WGS sequence"/>
</dbReference>
<dbReference type="GO" id="GO:0000978">
    <property type="term" value="F:RNA polymerase II cis-regulatory region sequence-specific DNA binding"/>
    <property type="evidence" value="ECO:0007669"/>
    <property type="project" value="InterPro"/>
</dbReference>
<dbReference type="FunFam" id="1.10.10.10:FF:000458">
    <property type="entry name" value="E2F-like (Mammalian transcription factor)"/>
    <property type="match status" value="1"/>
</dbReference>
<evidence type="ECO:0000313" key="12">
    <source>
        <dbReference type="Proteomes" id="UP001152747"/>
    </source>
</evidence>
<protein>
    <recommendedName>
        <fullName evidence="10">E2F/DP family winged-helix DNA-binding domain-containing protein</fullName>
    </recommendedName>
</protein>
<dbReference type="AlphaFoldDB" id="A0A9P1NBX9"/>
<comment type="caution">
    <text evidence="11">The sequence shown here is derived from an EMBL/GenBank/DDBJ whole genome shotgun (WGS) entry which is preliminary data.</text>
</comment>
<dbReference type="EMBL" id="CANHGI010000006">
    <property type="protein sequence ID" value="CAI5455877.1"/>
    <property type="molecule type" value="Genomic_DNA"/>
</dbReference>
<dbReference type="PANTHER" id="PTHR12081">
    <property type="entry name" value="TRANSCRIPTION FACTOR E2F"/>
    <property type="match status" value="1"/>
</dbReference>
<evidence type="ECO:0000256" key="4">
    <source>
        <dbReference type="ARBA" id="ARBA00023125"/>
    </source>
</evidence>
<dbReference type="Gene3D" id="1.10.10.10">
    <property type="entry name" value="Winged helix-like DNA-binding domain superfamily/Winged helix DNA-binding domain"/>
    <property type="match status" value="1"/>
</dbReference>
<comment type="subcellular location">
    <subcellularLocation>
        <location evidence="1 7">Nucleus</location>
    </subcellularLocation>
</comment>
<keyword evidence="5 7" id="KW-0804">Transcription</keyword>
<evidence type="ECO:0000256" key="1">
    <source>
        <dbReference type="ARBA" id="ARBA00004123"/>
    </source>
</evidence>
<dbReference type="SUPFAM" id="SSF46785">
    <property type="entry name" value="Winged helix' DNA-binding domain"/>
    <property type="match status" value="1"/>
</dbReference>
<evidence type="ECO:0000256" key="3">
    <source>
        <dbReference type="ARBA" id="ARBA00023015"/>
    </source>
</evidence>
<evidence type="ECO:0000313" key="11">
    <source>
        <dbReference type="EMBL" id="CAI5455877.1"/>
    </source>
</evidence>
<dbReference type="Pfam" id="PF02319">
    <property type="entry name" value="WHD_E2F_TDP"/>
    <property type="match status" value="1"/>
</dbReference>